<evidence type="ECO:0000313" key="2">
    <source>
        <dbReference type="EMBL" id="SPO36645.1"/>
    </source>
</evidence>
<keyword evidence="3" id="KW-1185">Reference proteome</keyword>
<feature type="region of interest" description="Disordered" evidence="1">
    <location>
        <begin position="136"/>
        <end position="195"/>
    </location>
</feature>
<sequence length="231" mass="24920">MVESGNGTRSSRWRPDGGRSRLGRSVEEGQTGTVAVGSSHGPRRVVAGLLAPGRGGARIKVGARVDEEATGGRWASSRSWYGPIWREDVLPSSAACKRLELLVDPVDAGMRQNSREETGAIGAACEDRKAAEGCGEVPVESAKKAKRWSGQEDTQGRGRRRRREKKQEQQRGRCDRGEAQHLSTHDWQRQRQARGRGAVRCGAVRRAEVRALVCCAARPAAADAAAAAACR</sequence>
<feature type="region of interest" description="Disordered" evidence="1">
    <location>
        <begin position="1"/>
        <end position="40"/>
    </location>
</feature>
<protein>
    <submittedName>
        <fullName evidence="2">Uncharacterized protein</fullName>
    </submittedName>
</protein>
<dbReference type="AlphaFoldDB" id="A0A5C3EY01"/>
<feature type="compositionally biased region" description="Polar residues" evidence="1">
    <location>
        <begin position="1"/>
        <end position="10"/>
    </location>
</feature>
<evidence type="ECO:0000256" key="1">
    <source>
        <dbReference type="SAM" id="MobiDB-lite"/>
    </source>
</evidence>
<gene>
    <name evidence="2" type="ORF">PSFLO_02116</name>
</gene>
<organism evidence="2 3">
    <name type="scientific">Pseudozyma flocculosa</name>
    <dbReference type="NCBI Taxonomy" id="84751"/>
    <lineage>
        <taxon>Eukaryota</taxon>
        <taxon>Fungi</taxon>
        <taxon>Dikarya</taxon>
        <taxon>Basidiomycota</taxon>
        <taxon>Ustilaginomycotina</taxon>
        <taxon>Ustilaginomycetes</taxon>
        <taxon>Ustilaginales</taxon>
        <taxon>Ustilaginaceae</taxon>
        <taxon>Pseudozyma</taxon>
    </lineage>
</organism>
<accession>A0A5C3EY01</accession>
<dbReference type="Proteomes" id="UP000323386">
    <property type="component" value="Unassembled WGS sequence"/>
</dbReference>
<feature type="compositionally biased region" description="Basic and acidic residues" evidence="1">
    <location>
        <begin position="13"/>
        <end position="27"/>
    </location>
</feature>
<name>A0A5C3EY01_9BASI</name>
<dbReference type="EMBL" id="OOIP01000004">
    <property type="protein sequence ID" value="SPO36645.1"/>
    <property type="molecule type" value="Genomic_DNA"/>
</dbReference>
<evidence type="ECO:0000313" key="3">
    <source>
        <dbReference type="Proteomes" id="UP000323386"/>
    </source>
</evidence>
<reference evidence="2 3" key="1">
    <citation type="submission" date="2018-03" db="EMBL/GenBank/DDBJ databases">
        <authorList>
            <person name="Guldener U."/>
        </authorList>
    </citation>
    <scope>NUCLEOTIDE SEQUENCE [LARGE SCALE GENOMIC DNA]</scope>
    <source>
        <strain evidence="2 3">DAOM196992</strain>
    </source>
</reference>
<proteinExistence type="predicted"/>
<feature type="compositionally biased region" description="Basic and acidic residues" evidence="1">
    <location>
        <begin position="165"/>
        <end position="189"/>
    </location>
</feature>